<reference evidence="7" key="1">
    <citation type="submission" date="2021-06" db="EMBL/GenBank/DDBJ databases">
        <authorList>
            <person name="Kallberg Y."/>
            <person name="Tangrot J."/>
            <person name="Rosling A."/>
        </authorList>
    </citation>
    <scope>NUCLEOTIDE SEQUENCE</scope>
    <source>
        <strain evidence="7">MT106</strain>
    </source>
</reference>
<dbReference type="Proteomes" id="UP000789831">
    <property type="component" value="Unassembled WGS sequence"/>
</dbReference>
<evidence type="ECO:0000256" key="5">
    <source>
        <dbReference type="SAM" id="Phobius"/>
    </source>
</evidence>
<feature type="domain" description="G-protein coupled receptors family 1 profile" evidence="6">
    <location>
        <begin position="58"/>
        <end position="241"/>
    </location>
</feature>
<dbReference type="PANTHER" id="PTHR23272:SF184">
    <property type="entry name" value="OS03G0311250 PROTEIN"/>
    <property type="match status" value="1"/>
</dbReference>
<evidence type="ECO:0000313" key="8">
    <source>
        <dbReference type="Proteomes" id="UP000789831"/>
    </source>
</evidence>
<keyword evidence="3 5" id="KW-1133">Transmembrane helix</keyword>
<comment type="caution">
    <text evidence="7">The sequence shown here is derived from an EMBL/GenBank/DDBJ whole genome shotgun (WGS) entry which is preliminary data.</text>
</comment>
<dbReference type="OrthoDB" id="5586600at2759"/>
<feature type="non-terminal residue" evidence="7">
    <location>
        <position position="1"/>
    </location>
</feature>
<dbReference type="SUPFAM" id="SSF53098">
    <property type="entry name" value="Ribonuclease H-like"/>
    <property type="match status" value="1"/>
</dbReference>
<keyword evidence="2 5" id="KW-0812">Transmembrane</keyword>
<dbReference type="InterPro" id="IPR017452">
    <property type="entry name" value="GPCR_Rhodpsn_7TM"/>
</dbReference>
<dbReference type="InterPro" id="IPR012337">
    <property type="entry name" value="RNaseH-like_sf"/>
</dbReference>
<evidence type="ECO:0000256" key="1">
    <source>
        <dbReference type="ARBA" id="ARBA00004370"/>
    </source>
</evidence>
<feature type="transmembrane region" description="Helical" evidence="5">
    <location>
        <begin position="71"/>
        <end position="88"/>
    </location>
</feature>
<proteinExistence type="predicted"/>
<name>A0A9N9A6J5_9GLOM</name>
<dbReference type="PANTHER" id="PTHR23272">
    <property type="entry name" value="BED FINGER-RELATED"/>
    <property type="match status" value="1"/>
</dbReference>
<protein>
    <submittedName>
        <fullName evidence="7">3775_t:CDS:1</fullName>
    </submittedName>
</protein>
<dbReference type="PROSITE" id="PS50262">
    <property type="entry name" value="G_PROTEIN_RECEP_F1_2"/>
    <property type="match status" value="1"/>
</dbReference>
<dbReference type="CDD" id="cd00637">
    <property type="entry name" value="7tm_classA_rhodopsin-like"/>
    <property type="match status" value="1"/>
</dbReference>
<dbReference type="SUPFAM" id="SSF81321">
    <property type="entry name" value="Family A G protein-coupled receptor-like"/>
    <property type="match status" value="1"/>
</dbReference>
<evidence type="ECO:0000256" key="3">
    <source>
        <dbReference type="ARBA" id="ARBA00022989"/>
    </source>
</evidence>
<keyword evidence="8" id="KW-1185">Reference proteome</keyword>
<accession>A0A9N9A6J5</accession>
<dbReference type="Gene3D" id="1.20.1070.10">
    <property type="entry name" value="Rhodopsin 7-helix transmembrane proteins"/>
    <property type="match status" value="1"/>
</dbReference>
<feature type="transmembrane region" description="Helical" evidence="5">
    <location>
        <begin position="220"/>
        <end position="243"/>
    </location>
</feature>
<evidence type="ECO:0000313" key="7">
    <source>
        <dbReference type="EMBL" id="CAG8521544.1"/>
    </source>
</evidence>
<organism evidence="7 8">
    <name type="scientific">Ambispora gerdemannii</name>
    <dbReference type="NCBI Taxonomy" id="144530"/>
    <lineage>
        <taxon>Eukaryota</taxon>
        <taxon>Fungi</taxon>
        <taxon>Fungi incertae sedis</taxon>
        <taxon>Mucoromycota</taxon>
        <taxon>Glomeromycotina</taxon>
        <taxon>Glomeromycetes</taxon>
        <taxon>Archaeosporales</taxon>
        <taxon>Ambisporaceae</taxon>
        <taxon>Ambispora</taxon>
    </lineage>
</organism>
<comment type="subcellular location">
    <subcellularLocation>
        <location evidence="1">Membrane</location>
    </subcellularLocation>
</comment>
<keyword evidence="4 5" id="KW-0472">Membrane</keyword>
<dbReference type="InterPro" id="IPR008906">
    <property type="entry name" value="HATC_C_dom"/>
</dbReference>
<evidence type="ECO:0000259" key="6">
    <source>
        <dbReference type="PROSITE" id="PS50262"/>
    </source>
</evidence>
<evidence type="ECO:0000256" key="2">
    <source>
        <dbReference type="ARBA" id="ARBA00022692"/>
    </source>
</evidence>
<sequence length="490" mass="55048">MLKAVSSALTTQNNRDSVINTPTTTYANLHAPSSWPPTRPYNGSHGAIYAVPWFSPACEIIGALTLWTMRLNSYLFFVVAISTYLRVCRRIQFDYGKYDYKLFLIVFVLATMITSLQAIKGLYGAERWWCAGKNGSNAVQVMGFITQGLIIGLIGFSYFRILVLLAHHRPQLRERLDHDSFCNLKSRVTRNIARYILLFLLQWLPICIYAIAHVNGNEEAWTYVVVVIGVNFGGITNAIQYIINEGFSHKTDSSNSRNLSNNTIQGTKCSDYAVLEKVAEFLKPFKDHTVKISASLNWIIPLFSIIIIDHVEDAISDTKTEIGNGLVPLLVTATTAAREKKDLRMTKLMEQKIYMLVITPTPNNSFLSDTNLNNTMGSVTRSILDTDFDDEDEECFDEIESYISEKPANKEKQCASVAHQTQFPCHMAHDYLAIPASSVASERDISACGNMITNKMSSLVPKFIRASQYFRSWTQGPLRGKLGNYVSYGL</sequence>
<feature type="transmembrane region" description="Helical" evidence="5">
    <location>
        <begin position="100"/>
        <end position="119"/>
    </location>
</feature>
<feature type="transmembrane region" description="Helical" evidence="5">
    <location>
        <begin position="139"/>
        <end position="166"/>
    </location>
</feature>
<feature type="transmembrane region" description="Helical" evidence="5">
    <location>
        <begin position="195"/>
        <end position="214"/>
    </location>
</feature>
<dbReference type="GO" id="GO:0016020">
    <property type="term" value="C:membrane"/>
    <property type="evidence" value="ECO:0007669"/>
    <property type="project" value="UniProtKB-SubCell"/>
</dbReference>
<evidence type="ECO:0000256" key="4">
    <source>
        <dbReference type="ARBA" id="ARBA00023136"/>
    </source>
</evidence>
<dbReference type="Pfam" id="PF05699">
    <property type="entry name" value="Dimer_Tnp_hAT"/>
    <property type="match status" value="1"/>
</dbReference>
<dbReference type="EMBL" id="CAJVPL010000689">
    <property type="protein sequence ID" value="CAG8521544.1"/>
    <property type="molecule type" value="Genomic_DNA"/>
</dbReference>
<dbReference type="GO" id="GO:0046983">
    <property type="term" value="F:protein dimerization activity"/>
    <property type="evidence" value="ECO:0007669"/>
    <property type="project" value="InterPro"/>
</dbReference>
<gene>
    <name evidence="7" type="ORF">AGERDE_LOCUS5263</name>
</gene>
<dbReference type="AlphaFoldDB" id="A0A9N9A6J5"/>